<evidence type="ECO:0000313" key="2">
    <source>
        <dbReference type="Proteomes" id="UP000569005"/>
    </source>
</evidence>
<protein>
    <submittedName>
        <fullName evidence="1">Uncharacterized protein</fullName>
    </submittedName>
</protein>
<dbReference type="EMBL" id="JACHEA010000001">
    <property type="protein sequence ID" value="MBB5339055.1"/>
    <property type="molecule type" value="Genomic_DNA"/>
</dbReference>
<evidence type="ECO:0000313" key="1">
    <source>
        <dbReference type="EMBL" id="MBB5339055.1"/>
    </source>
</evidence>
<gene>
    <name evidence="1" type="ORF">HDF13_001388</name>
</gene>
<name>A0ACC5NWW1_9BACT</name>
<dbReference type="Proteomes" id="UP000569005">
    <property type="component" value="Unassembled WGS sequence"/>
</dbReference>
<comment type="caution">
    <text evidence="1">The sequence shown here is derived from an EMBL/GenBank/DDBJ whole genome shotgun (WGS) entry which is preliminary data.</text>
</comment>
<sequence>MSRPGAAPLWEQLAIGVLGPPIMAILFRFMARGWAMTVQGGTVSEKTQKRQRIEFWGMLISMYLLVWGMFIYAWLT</sequence>
<keyword evidence="2" id="KW-1185">Reference proteome</keyword>
<proteinExistence type="predicted"/>
<reference evidence="1" key="1">
    <citation type="submission" date="2020-08" db="EMBL/GenBank/DDBJ databases">
        <title>Genomic Encyclopedia of Type Strains, Phase IV (KMG-V): Genome sequencing to study the core and pangenomes of soil and plant-associated prokaryotes.</title>
        <authorList>
            <person name="Whitman W."/>
        </authorList>
    </citation>
    <scope>NUCLEOTIDE SEQUENCE</scope>
    <source>
        <strain evidence="1">M8UP15</strain>
    </source>
</reference>
<accession>A0ACC5NWW1</accession>
<organism evidence="1 2">
    <name type="scientific">Tunturiibacter gelidiferens</name>
    <dbReference type="NCBI Taxonomy" id="3069689"/>
    <lineage>
        <taxon>Bacteria</taxon>
        <taxon>Pseudomonadati</taxon>
        <taxon>Acidobacteriota</taxon>
        <taxon>Terriglobia</taxon>
        <taxon>Terriglobales</taxon>
        <taxon>Acidobacteriaceae</taxon>
        <taxon>Tunturiibacter</taxon>
    </lineage>
</organism>